<evidence type="ECO:0000256" key="2">
    <source>
        <dbReference type="ARBA" id="ARBA00022525"/>
    </source>
</evidence>
<evidence type="ECO:0000256" key="1">
    <source>
        <dbReference type="ARBA" id="ARBA00022512"/>
    </source>
</evidence>
<dbReference type="InterPro" id="IPR013783">
    <property type="entry name" value="Ig-like_fold"/>
</dbReference>
<feature type="signal peptide" evidence="6">
    <location>
        <begin position="1"/>
        <end position="29"/>
    </location>
</feature>
<dbReference type="NCBIfam" id="TIGR04226">
    <property type="entry name" value="RrgB_K2N_iso_D2"/>
    <property type="match status" value="1"/>
</dbReference>
<dbReference type="Proteomes" id="UP000029033">
    <property type="component" value="Unassembled WGS sequence"/>
</dbReference>
<dbReference type="NCBIfam" id="NF033902">
    <property type="entry name" value="iso_D2_wall_anc"/>
    <property type="match status" value="1"/>
</dbReference>
<keyword evidence="5" id="KW-0472">Membrane</keyword>
<dbReference type="Gene3D" id="2.60.40.10">
    <property type="entry name" value="Immunoglobulins"/>
    <property type="match status" value="1"/>
</dbReference>
<dbReference type="STRING" id="158787.BSCA_0017"/>
<gene>
    <name evidence="9" type="ORF">BSCA_0017</name>
</gene>
<keyword evidence="5" id="KW-1133">Transmembrane helix</keyword>
<dbReference type="InterPro" id="IPR041033">
    <property type="entry name" value="SpaA_PFL_dom_1"/>
</dbReference>
<sequence length="510" mass="52489">MRMRKLFAGVVAAATMLGGLALGATTANAAAPTDQTITIQAGSRGVVAGHTFKYVQIAEYLDADSNEIQTVDAAKDAVKSAVEAALNTTVPADTDPLVWAQAVSGTPIDQSTAFPWSSTASSRTFADSLVAYAEANGTEVTADGEPYTISGLTGGLYVVVDVTEGAIATQKSLAMVVGTANKNFGTDGTVVVKNQKTNVPPTKTVTGDTDKTVSVGDTLSYTIEGTVPSTTGLGADYTYVFKDYASAGLSIDTAKTNVKVYAGDAETELDAAEYTVDPAGQTVTGDGTNVTFSVTLTKAALDKLQNVAGQKLVVKYDATVTEDAKTNPVTNSAEVVNGGNSSGQGTPVELYSNKFDFTKVFADGSKEGLTGAVFTVTDEAGKVVATASPDADGKVSFSGLKNGTYTVTETTVATGAQNVTGKFTVKLTYNETTKKTDAEYTVNNVTLDPYDLVKQDDKGAVTVTNVKSITQLPLTGAAGTALFTVIGLLLAGAAATVALKSRETKRALRA</sequence>
<dbReference type="Gene3D" id="2.60.40.740">
    <property type="match status" value="1"/>
</dbReference>
<evidence type="ECO:0000259" key="8">
    <source>
        <dbReference type="Pfam" id="PF17802"/>
    </source>
</evidence>
<keyword evidence="3 6" id="KW-0732">Signal</keyword>
<feature type="chain" id="PRO_5001820013" evidence="6">
    <location>
        <begin position="30"/>
        <end position="510"/>
    </location>
</feature>
<dbReference type="NCBIfam" id="TIGR01167">
    <property type="entry name" value="LPXTG_anchor"/>
    <property type="match status" value="1"/>
</dbReference>
<dbReference type="InterPro" id="IPR026466">
    <property type="entry name" value="Fim_isopep_form_D2_dom"/>
</dbReference>
<evidence type="ECO:0000256" key="3">
    <source>
        <dbReference type="ARBA" id="ARBA00022729"/>
    </source>
</evidence>
<evidence type="ECO:0000256" key="6">
    <source>
        <dbReference type="SAM" id="SignalP"/>
    </source>
</evidence>
<feature type="transmembrane region" description="Helical" evidence="5">
    <location>
        <begin position="477"/>
        <end position="499"/>
    </location>
</feature>
<reference evidence="9 10" key="1">
    <citation type="submission" date="2014-03" db="EMBL/GenBank/DDBJ databases">
        <title>Genomics of Bifidobacteria.</title>
        <authorList>
            <person name="Ventura M."/>
            <person name="Milani C."/>
            <person name="Lugli G.A."/>
        </authorList>
    </citation>
    <scope>NUCLEOTIDE SEQUENCE [LARGE SCALE GENOMIC DNA]</scope>
    <source>
        <strain evidence="9 10">LMG 21589</strain>
    </source>
</reference>
<evidence type="ECO:0000313" key="9">
    <source>
        <dbReference type="EMBL" id="KFI93529.1"/>
    </source>
</evidence>
<dbReference type="GO" id="GO:0005975">
    <property type="term" value="P:carbohydrate metabolic process"/>
    <property type="evidence" value="ECO:0007669"/>
    <property type="project" value="UniProtKB-ARBA"/>
</dbReference>
<keyword evidence="5" id="KW-0812">Transmembrane</keyword>
<keyword evidence="10" id="KW-1185">Reference proteome</keyword>
<dbReference type="InterPro" id="IPR019931">
    <property type="entry name" value="LPXTG_anchor"/>
</dbReference>
<proteinExistence type="predicted"/>
<accession>A0A087DDC9</accession>
<name>A0A087DDC9_9BIFI</name>
<protein>
    <submittedName>
        <fullName evidence="9">Fimbrial subunit FimA</fullName>
    </submittedName>
</protein>
<feature type="domain" description="SpaA-like prealbumin fold" evidence="8">
    <location>
        <begin position="357"/>
        <end position="436"/>
    </location>
</feature>
<keyword evidence="4" id="KW-0572">Peptidoglycan-anchor</keyword>
<evidence type="ECO:0000256" key="5">
    <source>
        <dbReference type="SAM" id="Phobius"/>
    </source>
</evidence>
<evidence type="ECO:0000256" key="4">
    <source>
        <dbReference type="ARBA" id="ARBA00023088"/>
    </source>
</evidence>
<feature type="domain" description="Gram-positive cocci surface proteins LPxTG" evidence="7">
    <location>
        <begin position="467"/>
        <end position="505"/>
    </location>
</feature>
<dbReference type="eggNOG" id="COG4932">
    <property type="taxonomic scope" value="Bacteria"/>
</dbReference>
<dbReference type="AlphaFoldDB" id="A0A087DDC9"/>
<dbReference type="InterPro" id="IPR048052">
    <property type="entry name" value="FM1-like"/>
</dbReference>
<keyword evidence="1" id="KW-0134">Cell wall</keyword>
<comment type="caution">
    <text evidence="9">The sequence shown here is derived from an EMBL/GenBank/DDBJ whole genome shotgun (WGS) entry which is preliminary data.</text>
</comment>
<dbReference type="Pfam" id="PF17802">
    <property type="entry name" value="SpaA"/>
    <property type="match status" value="1"/>
</dbReference>
<evidence type="ECO:0000313" key="10">
    <source>
        <dbReference type="Proteomes" id="UP000029033"/>
    </source>
</evidence>
<dbReference type="OrthoDB" id="3240140at2"/>
<dbReference type="Pfam" id="PF00746">
    <property type="entry name" value="Gram_pos_anchor"/>
    <property type="match status" value="1"/>
</dbReference>
<organism evidence="9 10">
    <name type="scientific">Bifidobacterium scardovii</name>
    <dbReference type="NCBI Taxonomy" id="158787"/>
    <lineage>
        <taxon>Bacteria</taxon>
        <taxon>Bacillati</taxon>
        <taxon>Actinomycetota</taxon>
        <taxon>Actinomycetes</taxon>
        <taxon>Bifidobacteriales</taxon>
        <taxon>Bifidobacteriaceae</taxon>
        <taxon>Bifidobacterium</taxon>
    </lineage>
</organism>
<evidence type="ECO:0000259" key="7">
    <source>
        <dbReference type="Pfam" id="PF00746"/>
    </source>
</evidence>
<keyword evidence="2" id="KW-0964">Secreted</keyword>
<dbReference type="EMBL" id="JGZO01000012">
    <property type="protein sequence ID" value="KFI93529.1"/>
    <property type="molecule type" value="Genomic_DNA"/>
</dbReference>
<dbReference type="SUPFAM" id="SSF49478">
    <property type="entry name" value="Cna protein B-type domain"/>
    <property type="match status" value="1"/>
</dbReference>